<dbReference type="OrthoDB" id="72030at2"/>
<dbReference type="AlphaFoldDB" id="A0A2M9G4D3"/>
<name>A0A2M9G4D3_9PROT</name>
<organism evidence="1 2">
    <name type="scientific">Minwuia thermotolerans</name>
    <dbReference type="NCBI Taxonomy" id="2056226"/>
    <lineage>
        <taxon>Bacteria</taxon>
        <taxon>Pseudomonadati</taxon>
        <taxon>Pseudomonadota</taxon>
        <taxon>Alphaproteobacteria</taxon>
        <taxon>Minwuiales</taxon>
        <taxon>Minwuiaceae</taxon>
        <taxon>Minwuia</taxon>
    </lineage>
</organism>
<proteinExistence type="predicted"/>
<evidence type="ECO:0000313" key="1">
    <source>
        <dbReference type="EMBL" id="PJK30571.1"/>
    </source>
</evidence>
<sequence>MNLDADELLAAFEARALDNRRFGHAEHLAVAWAMLRRDDFTDAVARYGAGIRALAAAAGAPEKYNATITVAFLSLIAERMQSGGHDSFAAFADANPDLLTKDAVSRLYSGARLASPAARTGFLLPDRPLRTASRSP</sequence>
<dbReference type="RefSeq" id="WP_109792671.1">
    <property type="nucleotide sequence ID" value="NZ_PHIG01000025.1"/>
</dbReference>
<protein>
    <submittedName>
        <fullName evidence="1">Uncharacterized protein</fullName>
    </submittedName>
</protein>
<keyword evidence="2" id="KW-1185">Reference proteome</keyword>
<reference evidence="1 2" key="1">
    <citation type="submission" date="2017-11" db="EMBL/GenBank/DDBJ databases">
        <title>Draft genome sequence of Rhizobiales bacterium SY3-13.</title>
        <authorList>
            <person name="Sun C."/>
        </authorList>
    </citation>
    <scope>NUCLEOTIDE SEQUENCE [LARGE SCALE GENOMIC DNA]</scope>
    <source>
        <strain evidence="1 2">SY3-13</strain>
    </source>
</reference>
<dbReference type="EMBL" id="PHIG01000025">
    <property type="protein sequence ID" value="PJK30571.1"/>
    <property type="molecule type" value="Genomic_DNA"/>
</dbReference>
<comment type="caution">
    <text evidence="1">The sequence shown here is derived from an EMBL/GenBank/DDBJ whole genome shotgun (WGS) entry which is preliminary data.</text>
</comment>
<dbReference type="Proteomes" id="UP000229498">
    <property type="component" value="Unassembled WGS sequence"/>
</dbReference>
<evidence type="ECO:0000313" key="2">
    <source>
        <dbReference type="Proteomes" id="UP000229498"/>
    </source>
</evidence>
<gene>
    <name evidence="1" type="ORF">CVT23_06405</name>
</gene>
<accession>A0A2M9G4D3</accession>